<evidence type="ECO:0000313" key="3">
    <source>
        <dbReference type="Proteomes" id="UP001159405"/>
    </source>
</evidence>
<feature type="signal peptide" evidence="1">
    <location>
        <begin position="1"/>
        <end position="15"/>
    </location>
</feature>
<keyword evidence="3" id="KW-1185">Reference proteome</keyword>
<keyword evidence="1" id="KW-0732">Signal</keyword>
<accession>A0ABN8PTA8</accession>
<organism evidence="2 3">
    <name type="scientific">Porites lobata</name>
    <dbReference type="NCBI Taxonomy" id="104759"/>
    <lineage>
        <taxon>Eukaryota</taxon>
        <taxon>Metazoa</taxon>
        <taxon>Cnidaria</taxon>
        <taxon>Anthozoa</taxon>
        <taxon>Hexacorallia</taxon>
        <taxon>Scleractinia</taxon>
        <taxon>Fungiina</taxon>
        <taxon>Poritidae</taxon>
        <taxon>Porites</taxon>
    </lineage>
</organism>
<evidence type="ECO:0000256" key="1">
    <source>
        <dbReference type="SAM" id="SignalP"/>
    </source>
</evidence>
<feature type="chain" id="PRO_5045908674" description="DNA-directed DNA polymerase" evidence="1">
    <location>
        <begin position="16"/>
        <end position="285"/>
    </location>
</feature>
<dbReference type="InterPro" id="IPR043502">
    <property type="entry name" value="DNA/RNA_pol_sf"/>
</dbReference>
<dbReference type="EMBL" id="CALNXK010000089">
    <property type="protein sequence ID" value="CAH3150443.1"/>
    <property type="molecule type" value="Genomic_DNA"/>
</dbReference>
<evidence type="ECO:0008006" key="4">
    <source>
        <dbReference type="Google" id="ProtNLM"/>
    </source>
</evidence>
<dbReference type="Proteomes" id="UP001159405">
    <property type="component" value="Unassembled WGS sequence"/>
</dbReference>
<dbReference type="PANTHER" id="PTHR31511:SF12">
    <property type="entry name" value="RHO TERMINATION FACTOR N-TERMINAL DOMAIN-CONTAINING PROTEIN"/>
    <property type="match status" value="1"/>
</dbReference>
<dbReference type="PANTHER" id="PTHR31511">
    <property type="entry name" value="PROTEIN CBG23764"/>
    <property type="match status" value="1"/>
</dbReference>
<gene>
    <name evidence="2" type="ORF">PLOB_00047745</name>
</gene>
<dbReference type="SUPFAM" id="SSF56672">
    <property type="entry name" value="DNA/RNA polymerases"/>
    <property type="match status" value="1"/>
</dbReference>
<proteinExistence type="predicted"/>
<name>A0ABN8PTA8_9CNID</name>
<evidence type="ECO:0000313" key="2">
    <source>
        <dbReference type="EMBL" id="CAH3150443.1"/>
    </source>
</evidence>
<sequence>MSVVIIITLIQLGITQHHTGLAWDAALKITKVRLELLSDPDMLLMIEKGIRGGISTISNSHGKANNPYMGKKYNDKEATKYITYLDANNLYGWAMSKPITTDGFKWMSEREVTDWKKNPCILEVSVGYLKDLHELHNVYLLAPERITVSKVEKLILNNKTKYVIHYENLKTYESLGLRITKIHRGIKFGETAWLKQYIDLITNLRAKANNEFEKDFFIDKLMNNSLVFNKPVNLGMCILDLSKTLIDNFRYNYIKTKYEDRAKLLFTDTDSLAYEIKGILQRDVS</sequence>
<reference evidence="2 3" key="1">
    <citation type="submission" date="2022-05" db="EMBL/GenBank/DDBJ databases">
        <authorList>
            <consortium name="Genoscope - CEA"/>
            <person name="William W."/>
        </authorList>
    </citation>
    <scope>NUCLEOTIDE SEQUENCE [LARGE SCALE GENOMIC DNA]</scope>
</reference>
<protein>
    <recommendedName>
        <fullName evidence="4">DNA-directed DNA polymerase</fullName>
    </recommendedName>
</protein>
<comment type="caution">
    <text evidence="2">The sequence shown here is derived from an EMBL/GenBank/DDBJ whole genome shotgun (WGS) entry which is preliminary data.</text>
</comment>